<dbReference type="Pfam" id="PF16870">
    <property type="entry name" value="OxoGdeHyase_C"/>
    <property type="match status" value="1"/>
</dbReference>
<dbReference type="AlphaFoldDB" id="A0A7R9R1H3"/>
<dbReference type="OrthoDB" id="413077at2759"/>
<evidence type="ECO:0000259" key="5">
    <source>
        <dbReference type="Pfam" id="PF16870"/>
    </source>
</evidence>
<dbReference type="InterPro" id="IPR031717">
    <property type="entry name" value="ODO-1/KGD_C"/>
</dbReference>
<dbReference type="EMBL" id="CAJPVJ010055077">
    <property type="protein sequence ID" value="CAG2183569.1"/>
    <property type="molecule type" value="Genomic_DNA"/>
</dbReference>
<dbReference type="EMBL" id="OC969902">
    <property type="protein sequence ID" value="CAD7666650.1"/>
    <property type="molecule type" value="Genomic_DNA"/>
</dbReference>
<evidence type="ECO:0000313" key="7">
    <source>
        <dbReference type="Proteomes" id="UP000728032"/>
    </source>
</evidence>
<keyword evidence="7" id="KW-1185">Reference proteome</keyword>
<reference evidence="6" key="1">
    <citation type="submission" date="2020-11" db="EMBL/GenBank/DDBJ databases">
        <authorList>
            <person name="Tran Van P."/>
        </authorList>
    </citation>
    <scope>NUCLEOTIDE SEQUENCE</scope>
</reference>
<evidence type="ECO:0000256" key="2">
    <source>
        <dbReference type="ARBA" id="ARBA00006936"/>
    </source>
</evidence>
<evidence type="ECO:0000256" key="1">
    <source>
        <dbReference type="ARBA" id="ARBA00001964"/>
    </source>
</evidence>
<dbReference type="GO" id="GO:0004591">
    <property type="term" value="F:oxoglutarate dehydrogenase (succinyl-transferring) activity"/>
    <property type="evidence" value="ECO:0007669"/>
    <property type="project" value="TreeGrafter"/>
</dbReference>
<protein>
    <recommendedName>
        <fullName evidence="5">2-oxoglutarate dehydrogenase E1 component/KDG C-terminal domain-containing protein</fullName>
    </recommendedName>
</protein>
<dbReference type="InterPro" id="IPR042179">
    <property type="entry name" value="KGD_C_sf"/>
</dbReference>
<sequence length="66" mass="7685">WSQEEHKNQGFWSYIHPHIDCVLQHLNLSHKKLSYAGRAVSPSTATGSKHIFKKEYAKHMNDTFAF</sequence>
<evidence type="ECO:0000313" key="6">
    <source>
        <dbReference type="EMBL" id="CAD7666650.1"/>
    </source>
</evidence>
<evidence type="ECO:0000256" key="4">
    <source>
        <dbReference type="ARBA" id="ARBA00023052"/>
    </source>
</evidence>
<organism evidence="6">
    <name type="scientific">Oppiella nova</name>
    <dbReference type="NCBI Taxonomy" id="334625"/>
    <lineage>
        <taxon>Eukaryota</taxon>
        <taxon>Metazoa</taxon>
        <taxon>Ecdysozoa</taxon>
        <taxon>Arthropoda</taxon>
        <taxon>Chelicerata</taxon>
        <taxon>Arachnida</taxon>
        <taxon>Acari</taxon>
        <taxon>Acariformes</taxon>
        <taxon>Sarcoptiformes</taxon>
        <taxon>Oribatida</taxon>
        <taxon>Brachypylina</taxon>
        <taxon>Oppioidea</taxon>
        <taxon>Oppiidae</taxon>
        <taxon>Oppiella</taxon>
    </lineage>
</organism>
<feature type="domain" description="2-oxoglutarate dehydrogenase E1 component/KDG C-terminal" evidence="5">
    <location>
        <begin position="1"/>
        <end position="64"/>
    </location>
</feature>
<name>A0A7R9R1H3_9ACAR</name>
<dbReference type="Gene3D" id="3.40.50.11610">
    <property type="entry name" value="Multifunctional 2-oxoglutarate metabolism enzyme, C-terminal domain"/>
    <property type="match status" value="1"/>
</dbReference>
<dbReference type="PANTHER" id="PTHR23152">
    <property type="entry name" value="2-OXOGLUTARATE DEHYDROGENASE"/>
    <property type="match status" value="1"/>
</dbReference>
<dbReference type="GO" id="GO:0005739">
    <property type="term" value="C:mitochondrion"/>
    <property type="evidence" value="ECO:0007669"/>
    <property type="project" value="TreeGrafter"/>
</dbReference>
<feature type="non-terminal residue" evidence="6">
    <location>
        <position position="66"/>
    </location>
</feature>
<dbReference type="InterPro" id="IPR011603">
    <property type="entry name" value="2oxoglutarate_DH_E1"/>
</dbReference>
<dbReference type="GO" id="GO:0045252">
    <property type="term" value="C:oxoglutarate dehydrogenase complex"/>
    <property type="evidence" value="ECO:0007669"/>
    <property type="project" value="TreeGrafter"/>
</dbReference>
<dbReference type="Proteomes" id="UP000728032">
    <property type="component" value="Unassembled WGS sequence"/>
</dbReference>
<keyword evidence="3" id="KW-0560">Oxidoreductase</keyword>
<gene>
    <name evidence="6" type="ORF">ONB1V03_LOCUS22989</name>
</gene>
<comment type="similarity">
    <text evidence="2">Belongs to the alpha-ketoglutarate dehydrogenase family.</text>
</comment>
<dbReference type="PANTHER" id="PTHR23152:SF4">
    <property type="entry name" value="2-OXOADIPATE DEHYDROGENASE COMPLEX COMPONENT E1"/>
    <property type="match status" value="1"/>
</dbReference>
<dbReference type="GO" id="GO:0030976">
    <property type="term" value="F:thiamine pyrophosphate binding"/>
    <property type="evidence" value="ECO:0007669"/>
    <property type="project" value="InterPro"/>
</dbReference>
<accession>A0A7R9R1H3</accession>
<keyword evidence="4" id="KW-0786">Thiamine pyrophosphate</keyword>
<evidence type="ECO:0000256" key="3">
    <source>
        <dbReference type="ARBA" id="ARBA00023002"/>
    </source>
</evidence>
<proteinExistence type="inferred from homology"/>
<dbReference type="GO" id="GO:0006099">
    <property type="term" value="P:tricarboxylic acid cycle"/>
    <property type="evidence" value="ECO:0007669"/>
    <property type="project" value="TreeGrafter"/>
</dbReference>
<comment type="cofactor">
    <cofactor evidence="1">
        <name>thiamine diphosphate</name>
        <dbReference type="ChEBI" id="CHEBI:58937"/>
    </cofactor>
</comment>